<evidence type="ECO:0000256" key="9">
    <source>
        <dbReference type="RuleBase" id="RU363038"/>
    </source>
</evidence>
<dbReference type="GO" id="GO:0006420">
    <property type="term" value="P:arginyl-tRNA aminoacylation"/>
    <property type="evidence" value="ECO:0007669"/>
    <property type="project" value="InterPro"/>
</dbReference>
<dbReference type="Pfam" id="PF05746">
    <property type="entry name" value="DALR_1"/>
    <property type="match status" value="1"/>
</dbReference>
<dbReference type="SMART" id="SM01016">
    <property type="entry name" value="Arg_tRNA_synt_N"/>
    <property type="match status" value="1"/>
</dbReference>
<evidence type="ECO:0000256" key="6">
    <source>
        <dbReference type="ARBA" id="ARBA00022917"/>
    </source>
</evidence>
<comment type="caution">
    <text evidence="12">The sequence shown here is derived from an EMBL/GenBank/DDBJ whole genome shotgun (WGS) entry which is preliminary data.</text>
</comment>
<keyword evidence="3 9" id="KW-0436">Ligase</keyword>
<dbReference type="Pfam" id="PF03485">
    <property type="entry name" value="Arg_tRNA_synt_N"/>
    <property type="match status" value="1"/>
</dbReference>
<reference evidence="12" key="1">
    <citation type="submission" date="2020-05" db="EMBL/GenBank/DDBJ databases">
        <title>High-Quality Genomes of Partial-Nitritation/Anammox System by Hierarchical Clustering Based Hybrid Assembly.</title>
        <authorList>
            <person name="Liu L."/>
            <person name="Wang Y."/>
            <person name="Che Y."/>
            <person name="Chen Y."/>
            <person name="Xia Y."/>
            <person name="Luo R."/>
            <person name="Cheng S.H."/>
            <person name="Zheng C."/>
            <person name="Zhang T."/>
        </authorList>
    </citation>
    <scope>NUCLEOTIDE SEQUENCE</scope>
    <source>
        <strain evidence="12">H1_PAT1</strain>
    </source>
</reference>
<evidence type="ECO:0000256" key="3">
    <source>
        <dbReference type="ARBA" id="ARBA00022598"/>
    </source>
</evidence>
<dbReference type="SUPFAM" id="SSF47323">
    <property type="entry name" value="Anticodon-binding domain of a subclass of class I aminoacyl-tRNA synthetases"/>
    <property type="match status" value="1"/>
</dbReference>
<dbReference type="InterPro" id="IPR001278">
    <property type="entry name" value="Arg-tRNA-ligase"/>
</dbReference>
<dbReference type="GO" id="GO:0004814">
    <property type="term" value="F:arginine-tRNA ligase activity"/>
    <property type="evidence" value="ECO:0007669"/>
    <property type="project" value="UniProtKB-EC"/>
</dbReference>
<dbReference type="InterPro" id="IPR035684">
    <property type="entry name" value="ArgRS_core"/>
</dbReference>
<dbReference type="SUPFAM" id="SSF55190">
    <property type="entry name" value="Arginyl-tRNA synthetase (ArgRS), N-terminal 'additional' domain"/>
    <property type="match status" value="1"/>
</dbReference>
<protein>
    <recommendedName>
        <fullName evidence="2">arginine--tRNA ligase</fullName>
        <ecNumber evidence="2">6.1.1.19</ecNumber>
    </recommendedName>
</protein>
<dbReference type="FunFam" id="1.10.730.10:FF:000006">
    <property type="entry name" value="Arginyl-tRNA synthetase 2, mitochondrial"/>
    <property type="match status" value="1"/>
</dbReference>
<dbReference type="GO" id="GO:0005737">
    <property type="term" value="C:cytoplasm"/>
    <property type="evidence" value="ECO:0007669"/>
    <property type="project" value="InterPro"/>
</dbReference>
<dbReference type="InterPro" id="IPR036695">
    <property type="entry name" value="Arg-tRNA-synth_N_sf"/>
</dbReference>
<dbReference type="AlphaFoldDB" id="A0A928TT94"/>
<dbReference type="PANTHER" id="PTHR11956">
    <property type="entry name" value="ARGINYL-TRNA SYNTHETASE"/>
    <property type="match status" value="1"/>
</dbReference>
<dbReference type="SMART" id="SM00836">
    <property type="entry name" value="DALR_1"/>
    <property type="match status" value="1"/>
</dbReference>
<keyword evidence="4 9" id="KW-0547">Nucleotide-binding</keyword>
<dbReference type="EMBL" id="JABTTY010000001">
    <property type="protein sequence ID" value="MBE7525363.1"/>
    <property type="molecule type" value="Genomic_DNA"/>
</dbReference>
<evidence type="ECO:0000313" key="12">
    <source>
        <dbReference type="EMBL" id="MBE7525363.1"/>
    </source>
</evidence>
<dbReference type="InterPro" id="IPR009080">
    <property type="entry name" value="tRNAsynth_Ia_anticodon-bd"/>
</dbReference>
<evidence type="ECO:0000256" key="5">
    <source>
        <dbReference type="ARBA" id="ARBA00022840"/>
    </source>
</evidence>
<dbReference type="SUPFAM" id="SSF52374">
    <property type="entry name" value="Nucleotidylyl transferase"/>
    <property type="match status" value="1"/>
</dbReference>
<organism evidence="12 13">
    <name type="scientific">candidate division WWE3 bacterium</name>
    <dbReference type="NCBI Taxonomy" id="2053526"/>
    <lineage>
        <taxon>Bacteria</taxon>
        <taxon>Katanobacteria</taxon>
    </lineage>
</organism>
<name>A0A928TT94_UNCKA</name>
<accession>A0A928TT94</accession>
<dbReference type="Gene3D" id="1.10.730.10">
    <property type="entry name" value="Isoleucyl-tRNA Synthetase, Domain 1"/>
    <property type="match status" value="1"/>
</dbReference>
<feature type="domain" description="Arginyl tRNA synthetase N-terminal" evidence="11">
    <location>
        <begin position="10"/>
        <end position="87"/>
    </location>
</feature>
<dbReference type="GO" id="GO:0005524">
    <property type="term" value="F:ATP binding"/>
    <property type="evidence" value="ECO:0007669"/>
    <property type="project" value="UniProtKB-KW"/>
</dbReference>
<dbReference type="Pfam" id="PF00750">
    <property type="entry name" value="tRNA-synt_1d"/>
    <property type="match status" value="2"/>
</dbReference>
<evidence type="ECO:0000256" key="2">
    <source>
        <dbReference type="ARBA" id="ARBA00012837"/>
    </source>
</evidence>
<dbReference type="Gene3D" id="3.30.1360.70">
    <property type="entry name" value="Arginyl tRNA synthetase N-terminal domain"/>
    <property type="match status" value="1"/>
</dbReference>
<evidence type="ECO:0000259" key="10">
    <source>
        <dbReference type="SMART" id="SM00836"/>
    </source>
</evidence>
<dbReference type="InterPro" id="IPR005148">
    <property type="entry name" value="Arg-tRNA-synth_N"/>
</dbReference>
<evidence type="ECO:0000256" key="8">
    <source>
        <dbReference type="ARBA" id="ARBA00049339"/>
    </source>
</evidence>
<evidence type="ECO:0000256" key="4">
    <source>
        <dbReference type="ARBA" id="ARBA00022741"/>
    </source>
</evidence>
<comment type="catalytic activity">
    <reaction evidence="8">
        <text>tRNA(Arg) + L-arginine + ATP = L-arginyl-tRNA(Arg) + AMP + diphosphate</text>
        <dbReference type="Rhea" id="RHEA:20301"/>
        <dbReference type="Rhea" id="RHEA-COMP:9658"/>
        <dbReference type="Rhea" id="RHEA-COMP:9673"/>
        <dbReference type="ChEBI" id="CHEBI:30616"/>
        <dbReference type="ChEBI" id="CHEBI:32682"/>
        <dbReference type="ChEBI" id="CHEBI:33019"/>
        <dbReference type="ChEBI" id="CHEBI:78442"/>
        <dbReference type="ChEBI" id="CHEBI:78513"/>
        <dbReference type="ChEBI" id="CHEBI:456215"/>
        <dbReference type="EC" id="6.1.1.19"/>
    </reaction>
</comment>
<comment type="similarity">
    <text evidence="1 9">Belongs to the class-I aminoacyl-tRNA synthetase family.</text>
</comment>
<dbReference type="InterPro" id="IPR014729">
    <property type="entry name" value="Rossmann-like_a/b/a_fold"/>
</dbReference>
<feature type="domain" description="DALR anticodon binding" evidence="10">
    <location>
        <begin position="490"/>
        <end position="608"/>
    </location>
</feature>
<evidence type="ECO:0000256" key="7">
    <source>
        <dbReference type="ARBA" id="ARBA00023146"/>
    </source>
</evidence>
<dbReference type="Proteomes" id="UP000710385">
    <property type="component" value="Unassembled WGS sequence"/>
</dbReference>
<evidence type="ECO:0000259" key="11">
    <source>
        <dbReference type="SMART" id="SM01016"/>
    </source>
</evidence>
<evidence type="ECO:0000256" key="1">
    <source>
        <dbReference type="ARBA" id="ARBA00005594"/>
    </source>
</evidence>
<proteinExistence type="inferred from homology"/>
<gene>
    <name evidence="12" type="primary">argS</name>
    <name evidence="12" type="ORF">HS096_03180</name>
</gene>
<dbReference type="PRINTS" id="PR01038">
    <property type="entry name" value="TRNASYNTHARG"/>
</dbReference>
<dbReference type="PANTHER" id="PTHR11956:SF5">
    <property type="entry name" value="ARGININE--TRNA LIGASE, CYTOPLASMIC"/>
    <property type="match status" value="1"/>
</dbReference>
<dbReference type="EC" id="6.1.1.19" evidence="2"/>
<keyword evidence="5 9" id="KW-0067">ATP-binding</keyword>
<keyword evidence="6 9" id="KW-0648">Protein biosynthesis</keyword>
<sequence length="608" mass="68407">MGSFWLSVKDHLAQRFTQIVGAKVGGSDFTAPPKPEMGDLAFACFSLAKSLQINPAELAKKIVADFGNGDRFVDSLSADGPFVNVRLKAGEFIHRQIRDIENANEAYGSADLGKGRELVFEYAQPNTHKEMHVGHLRNLVLGASLVELLTFTNWKTIPVSYHGDVGAHVAKCLWQFVRALRPEAPKQKADVAKQAKKTPVSSLAINLTLDDVERLLANVPKERRNGNYLGELYTEATRTLAEDPDKKDEVSRVQQALESEDPVWHKLWQETRHWSLIEFTELFDELGVNIERQYLESEVVSDGQRMVDELLKKGVAKESEGAIVVDLEDAGLGVFLIRKSDGTSLYATKDLALAYVKQADYPKMTRSVLLVDTRQSLYFRQLFETLKRMGYTVPTEHVGYEFVKLASGAMSSREGNVVTYQEFRDQVYQYAWNETKKRHADWNDGKLRYAAWAIALAGVKFGMLRQDSDKVYTFDMKEALAFEGDTGPYVQYTVVRMNSILKRAGMPDIRGNEEPDCRILASAQEKALALSLARYSDVIARASSELRTNLIANWCLETARLANAFYRDQNVLESEGAVRQARLRLVYATRDVLTRGLKLLGIPVPEEM</sequence>
<dbReference type="Gene3D" id="3.40.50.620">
    <property type="entry name" value="HUPs"/>
    <property type="match status" value="1"/>
</dbReference>
<keyword evidence="7 9" id="KW-0030">Aminoacyl-tRNA synthetase</keyword>
<dbReference type="InterPro" id="IPR008909">
    <property type="entry name" value="DALR_anticod-bd"/>
</dbReference>
<evidence type="ECO:0000313" key="13">
    <source>
        <dbReference type="Proteomes" id="UP000710385"/>
    </source>
</evidence>